<keyword evidence="1" id="KW-1133">Transmembrane helix</keyword>
<organism evidence="2 3">
    <name type="scientific">Rhodosorus marinus</name>
    <dbReference type="NCBI Taxonomy" id="101924"/>
    <lineage>
        <taxon>Eukaryota</taxon>
        <taxon>Rhodophyta</taxon>
        <taxon>Stylonematophyceae</taxon>
        <taxon>Stylonematales</taxon>
        <taxon>Stylonemataceae</taxon>
        <taxon>Rhodosorus</taxon>
    </lineage>
</organism>
<keyword evidence="1" id="KW-0812">Transmembrane</keyword>
<comment type="caution">
    <text evidence="2">The sequence shown here is derived from an EMBL/GenBank/DDBJ whole genome shotgun (WGS) entry which is preliminary data.</text>
</comment>
<dbReference type="AlphaFoldDB" id="A0AAV8UP54"/>
<keyword evidence="3" id="KW-1185">Reference proteome</keyword>
<sequence length="75" mass="8676">MSAAWKAVIPSFAIVAIATSGIGYLPALWRQFTVGRPWIYVTRDGFDECLEERDEWLDRVWKMRLEDLNEDGESP</sequence>
<dbReference type="Proteomes" id="UP001157974">
    <property type="component" value="Unassembled WGS sequence"/>
</dbReference>
<name>A0AAV8UP54_9RHOD</name>
<reference evidence="2 3" key="1">
    <citation type="journal article" date="2023" name="Nat. Commun.">
        <title>Origin of minicircular mitochondrial genomes in red algae.</title>
        <authorList>
            <person name="Lee Y."/>
            <person name="Cho C.H."/>
            <person name="Lee Y.M."/>
            <person name="Park S.I."/>
            <person name="Yang J.H."/>
            <person name="West J.A."/>
            <person name="Bhattacharya D."/>
            <person name="Yoon H.S."/>
        </authorList>
    </citation>
    <scope>NUCLEOTIDE SEQUENCE [LARGE SCALE GENOMIC DNA]</scope>
    <source>
        <strain evidence="2 3">CCMP1338</strain>
        <tissue evidence="2">Whole cell</tissue>
    </source>
</reference>
<evidence type="ECO:0008006" key="4">
    <source>
        <dbReference type="Google" id="ProtNLM"/>
    </source>
</evidence>
<dbReference type="EMBL" id="JAMWBK010000006">
    <property type="protein sequence ID" value="KAJ8904278.1"/>
    <property type="molecule type" value="Genomic_DNA"/>
</dbReference>
<proteinExistence type="predicted"/>
<evidence type="ECO:0000256" key="1">
    <source>
        <dbReference type="SAM" id="Phobius"/>
    </source>
</evidence>
<evidence type="ECO:0000313" key="3">
    <source>
        <dbReference type="Proteomes" id="UP001157974"/>
    </source>
</evidence>
<evidence type="ECO:0000313" key="2">
    <source>
        <dbReference type="EMBL" id="KAJ8904278.1"/>
    </source>
</evidence>
<protein>
    <recommendedName>
        <fullName evidence="4">Transmembrane protein</fullName>
    </recommendedName>
</protein>
<accession>A0AAV8UP54</accession>
<feature type="transmembrane region" description="Helical" evidence="1">
    <location>
        <begin position="7"/>
        <end position="29"/>
    </location>
</feature>
<gene>
    <name evidence="2" type="ORF">NDN08_000801</name>
</gene>
<keyword evidence="1" id="KW-0472">Membrane</keyword>